<dbReference type="RefSeq" id="XP_056501062.1">
    <property type="nucleotide sequence ID" value="XM_056644248.1"/>
</dbReference>
<evidence type="ECO:0000256" key="3">
    <source>
        <dbReference type="RuleBase" id="RU003560"/>
    </source>
</evidence>
<evidence type="ECO:0000313" key="4">
    <source>
        <dbReference type="EMBL" id="KAJ5233562.1"/>
    </source>
</evidence>
<dbReference type="InterPro" id="IPR015422">
    <property type="entry name" value="PyrdxlP-dep_Trfase_small"/>
</dbReference>
<comment type="caution">
    <text evidence="4">The sequence shown here is derived from an EMBL/GenBank/DDBJ whole genome shotgun (WGS) entry which is preliminary data.</text>
</comment>
<organism evidence="4 5">
    <name type="scientific">Penicillium citrinum</name>
    <dbReference type="NCBI Taxonomy" id="5077"/>
    <lineage>
        <taxon>Eukaryota</taxon>
        <taxon>Fungi</taxon>
        <taxon>Dikarya</taxon>
        <taxon>Ascomycota</taxon>
        <taxon>Pezizomycotina</taxon>
        <taxon>Eurotiomycetes</taxon>
        <taxon>Eurotiomycetidae</taxon>
        <taxon>Eurotiales</taxon>
        <taxon>Aspergillaceae</taxon>
        <taxon>Penicillium</taxon>
    </lineage>
</organism>
<dbReference type="AlphaFoldDB" id="A0A9W9P3N6"/>
<reference evidence="4" key="2">
    <citation type="journal article" date="2023" name="IMA Fungus">
        <title>Comparative genomic study of the Penicillium genus elucidates a diverse pangenome and 15 lateral gene transfer events.</title>
        <authorList>
            <person name="Petersen C."/>
            <person name="Sorensen T."/>
            <person name="Nielsen M.R."/>
            <person name="Sondergaard T.E."/>
            <person name="Sorensen J.L."/>
            <person name="Fitzpatrick D.A."/>
            <person name="Frisvad J.C."/>
            <person name="Nielsen K.L."/>
        </authorList>
    </citation>
    <scope>NUCLEOTIDE SEQUENCE</scope>
    <source>
        <strain evidence="4">IBT 23319</strain>
    </source>
</reference>
<evidence type="ECO:0000256" key="2">
    <source>
        <dbReference type="ARBA" id="ARBA00022898"/>
    </source>
</evidence>
<dbReference type="Proteomes" id="UP001147733">
    <property type="component" value="Unassembled WGS sequence"/>
</dbReference>
<dbReference type="InterPro" id="IPR015424">
    <property type="entry name" value="PyrdxlP-dep_Trfase"/>
</dbReference>
<dbReference type="EMBL" id="JAPQKT010000004">
    <property type="protein sequence ID" value="KAJ5233562.1"/>
    <property type="molecule type" value="Genomic_DNA"/>
</dbReference>
<keyword evidence="2 3" id="KW-0663">Pyridoxal phosphate</keyword>
<dbReference type="SUPFAM" id="SSF53383">
    <property type="entry name" value="PLP-dependent transferases"/>
    <property type="match status" value="1"/>
</dbReference>
<comment type="cofactor">
    <cofactor evidence="1">
        <name>pyridoxal 5'-phosphate</name>
        <dbReference type="ChEBI" id="CHEBI:597326"/>
    </cofactor>
</comment>
<dbReference type="Pfam" id="PF00202">
    <property type="entry name" value="Aminotran_3"/>
    <property type="match status" value="1"/>
</dbReference>
<keyword evidence="4" id="KW-0032">Aminotransferase</keyword>
<dbReference type="Gene3D" id="3.90.1150.10">
    <property type="entry name" value="Aspartate Aminotransferase, domain 1"/>
    <property type="match status" value="1"/>
</dbReference>
<dbReference type="Gene3D" id="3.40.640.10">
    <property type="entry name" value="Type I PLP-dependent aspartate aminotransferase-like (Major domain)"/>
    <property type="match status" value="1"/>
</dbReference>
<sequence>MPNPKVSQKLQPLLQAYEKSHPKSKQAFERAKKVLPAGSTRSVLVSSPFPLVIQSAQGATFTTIDGIKFDDFVSDYSAGIYGHSHPVIHEAVQSALNTGFSLGGIIEKEAELAEILTGRFPSIEKVRFCNSGTEANTFAVATALSFTGRRKVLVFDNGYHGGTMSFHTRTNPMNLPHEFVFGIYNDVEMTRALITDDIGVILVEPMQAAGGMIPATREFLTLLRRRSEDVGAILIFDEVVTSRMHYHGMQGALDIIPDMTTVGKYLGGGFPFGAFGGNAKLMDRFDSGQESELHHLGTFNNNIFTMSAAVAASKLITEAQLNRLNAMGDRLREEAVEIVKKTGIKEVSFTGYGSAVGVHFSGDCAHELKEYFYFGLINRGISIGRRGFVSLNLAHTEHSIDRLLEGIHAFVDDVCSWKDS</sequence>
<dbReference type="InterPro" id="IPR015421">
    <property type="entry name" value="PyrdxlP-dep_Trfase_major"/>
</dbReference>
<name>A0A9W9P3N6_PENCI</name>
<dbReference type="PANTHER" id="PTHR43713">
    <property type="entry name" value="GLUTAMATE-1-SEMIALDEHYDE 2,1-AMINOMUTASE"/>
    <property type="match status" value="1"/>
</dbReference>
<keyword evidence="5" id="KW-1185">Reference proteome</keyword>
<comment type="similarity">
    <text evidence="3">Belongs to the class-III pyridoxal-phosphate-dependent aminotransferase family.</text>
</comment>
<reference evidence="4" key="1">
    <citation type="submission" date="2022-11" db="EMBL/GenBank/DDBJ databases">
        <authorList>
            <person name="Petersen C."/>
        </authorList>
    </citation>
    <scope>NUCLEOTIDE SEQUENCE</scope>
    <source>
        <strain evidence="4">IBT 23319</strain>
    </source>
</reference>
<dbReference type="InterPro" id="IPR005814">
    <property type="entry name" value="Aminotrans_3"/>
</dbReference>
<gene>
    <name evidence="4" type="ORF">N7469_005328</name>
</gene>
<dbReference type="PANTHER" id="PTHR43713:SF3">
    <property type="entry name" value="GLUTAMATE-1-SEMIALDEHYDE 2,1-AMINOMUTASE 1, CHLOROPLASTIC-RELATED"/>
    <property type="match status" value="1"/>
</dbReference>
<keyword evidence="4" id="KW-0808">Transferase</keyword>
<proteinExistence type="inferred from homology"/>
<dbReference type="GO" id="GO:0008483">
    <property type="term" value="F:transaminase activity"/>
    <property type="evidence" value="ECO:0007669"/>
    <property type="project" value="UniProtKB-KW"/>
</dbReference>
<dbReference type="GeneID" id="81383415"/>
<dbReference type="GO" id="GO:0030170">
    <property type="term" value="F:pyridoxal phosphate binding"/>
    <property type="evidence" value="ECO:0007669"/>
    <property type="project" value="InterPro"/>
</dbReference>
<accession>A0A9W9P3N6</accession>
<protein>
    <submittedName>
        <fullName evidence="4">Acetylornithine aminotransferase</fullName>
    </submittedName>
</protein>
<evidence type="ECO:0000256" key="1">
    <source>
        <dbReference type="ARBA" id="ARBA00001933"/>
    </source>
</evidence>
<dbReference type="OrthoDB" id="425114at2759"/>
<evidence type="ECO:0000313" key="5">
    <source>
        <dbReference type="Proteomes" id="UP001147733"/>
    </source>
</evidence>